<feature type="binding site" evidence="10">
    <location>
        <begin position="14"/>
        <end position="21"/>
    </location>
    <ligand>
        <name>ATP</name>
        <dbReference type="ChEBI" id="CHEBI:30616"/>
    </ligand>
</feature>
<dbReference type="NCBIfam" id="TIGR00174">
    <property type="entry name" value="miaA"/>
    <property type="match status" value="1"/>
</dbReference>
<feature type="region of interest" description="Interaction with substrate tRNA" evidence="10">
    <location>
        <begin position="39"/>
        <end position="42"/>
    </location>
</feature>
<reference evidence="14 15" key="2">
    <citation type="submission" date="2009-02" db="EMBL/GenBank/DDBJ databases">
        <title>Draft genome sequence of Clostridium methylpentosum (DSM 5476).</title>
        <authorList>
            <person name="Sudarsanam P."/>
            <person name="Ley R."/>
            <person name="Guruge J."/>
            <person name="Turnbaugh P.J."/>
            <person name="Mahowald M."/>
            <person name="Liep D."/>
            <person name="Gordon J."/>
        </authorList>
    </citation>
    <scope>NUCLEOTIDE SEQUENCE [LARGE SCALE GENOMIC DNA]</scope>
    <source>
        <strain evidence="14 15">DSM 5476</strain>
    </source>
</reference>
<dbReference type="GO" id="GO:0006400">
    <property type="term" value="P:tRNA modification"/>
    <property type="evidence" value="ECO:0007669"/>
    <property type="project" value="TreeGrafter"/>
</dbReference>
<dbReference type="HAMAP" id="MF_00185">
    <property type="entry name" value="IPP_trans"/>
    <property type="match status" value="1"/>
</dbReference>
<dbReference type="EC" id="2.5.1.75" evidence="10"/>
<accession>C0EF22</accession>
<dbReference type="PANTHER" id="PTHR11088">
    <property type="entry name" value="TRNA DIMETHYLALLYLTRANSFERASE"/>
    <property type="match status" value="1"/>
</dbReference>
<evidence type="ECO:0000256" key="10">
    <source>
        <dbReference type="HAMAP-Rule" id="MF_00185"/>
    </source>
</evidence>
<comment type="subunit">
    <text evidence="10">Monomer.</text>
</comment>
<feature type="binding site" evidence="10">
    <location>
        <begin position="16"/>
        <end position="21"/>
    </location>
    <ligand>
        <name>substrate</name>
    </ligand>
</feature>
<sequence>MDDNKKIPVIAVVGPTASGKTALSIAIAKAYGGEIVSADSMQIYKGMDIATAKPDLTERDGIAHHLMDFLDPEEPFSVSDYVQLANQAIDDIHSRGHIPVLVGGTGLYVDSLLENITFTETETDPLLREQLRLRAVEEGGESLLAELAEFDPSYADTLHPNNINRIIRGIEIYRTTGMTMSEHRIRSRQVPSRFAPCLIGLNYTDRKLLYQRIDQRVDLMVEQGLLQEAQAVLQQSDLKTAVQAIGYKELKPYFAGECSLDEALDNLKRQTRRYAKRQLTWFRKNSQIHWIYPDQMGSEGELFLQAQKLIDSFLNSLSV</sequence>
<keyword evidence="4 10" id="KW-0808">Transferase</keyword>
<evidence type="ECO:0000313" key="14">
    <source>
        <dbReference type="EMBL" id="EEG29924.1"/>
    </source>
</evidence>
<dbReference type="EMBL" id="ACEC01000082">
    <property type="protein sequence ID" value="EEG29924.1"/>
    <property type="molecule type" value="Genomic_DNA"/>
</dbReference>
<dbReference type="Gene3D" id="3.40.50.300">
    <property type="entry name" value="P-loop containing nucleotide triphosphate hydrolases"/>
    <property type="match status" value="1"/>
</dbReference>
<dbReference type="GO" id="GO:0005524">
    <property type="term" value="F:ATP binding"/>
    <property type="evidence" value="ECO:0007669"/>
    <property type="project" value="UniProtKB-UniRule"/>
</dbReference>
<evidence type="ECO:0000256" key="2">
    <source>
        <dbReference type="ARBA" id="ARBA00003213"/>
    </source>
</evidence>
<reference evidence="14 15" key="1">
    <citation type="submission" date="2009-01" db="EMBL/GenBank/DDBJ databases">
        <authorList>
            <person name="Fulton L."/>
            <person name="Clifton S."/>
            <person name="Fulton B."/>
            <person name="Xu J."/>
            <person name="Minx P."/>
            <person name="Pepin K.H."/>
            <person name="Johnson M."/>
            <person name="Bhonagiri V."/>
            <person name="Nash W.E."/>
            <person name="Mardis E.R."/>
            <person name="Wilson R.K."/>
        </authorList>
    </citation>
    <scope>NUCLEOTIDE SEQUENCE [LARGE SCALE GENOMIC DNA]</scope>
    <source>
        <strain evidence="14 15">DSM 5476</strain>
    </source>
</reference>
<feature type="site" description="Interaction with substrate tRNA" evidence="10">
    <location>
        <position position="128"/>
    </location>
</feature>
<evidence type="ECO:0000256" key="1">
    <source>
        <dbReference type="ARBA" id="ARBA00001946"/>
    </source>
</evidence>
<evidence type="ECO:0000256" key="8">
    <source>
        <dbReference type="ARBA" id="ARBA00022842"/>
    </source>
</evidence>
<feature type="site" description="Interaction with substrate tRNA" evidence="10">
    <location>
        <position position="105"/>
    </location>
</feature>
<evidence type="ECO:0000256" key="12">
    <source>
        <dbReference type="RuleBase" id="RU003784"/>
    </source>
</evidence>
<keyword evidence="7 10" id="KW-0067">ATP-binding</keyword>
<evidence type="ECO:0000256" key="13">
    <source>
        <dbReference type="RuleBase" id="RU003785"/>
    </source>
</evidence>
<comment type="caution">
    <text evidence="10">Lacks conserved residue(s) required for the propagation of feature annotation.</text>
</comment>
<comment type="cofactor">
    <cofactor evidence="1 10">
        <name>Mg(2+)</name>
        <dbReference type="ChEBI" id="CHEBI:18420"/>
    </cofactor>
</comment>
<organism evidence="14 15">
    <name type="scientific">[Clostridium] methylpentosum DSM 5476</name>
    <dbReference type="NCBI Taxonomy" id="537013"/>
    <lineage>
        <taxon>Bacteria</taxon>
        <taxon>Bacillati</taxon>
        <taxon>Bacillota</taxon>
        <taxon>Clostridia</taxon>
        <taxon>Eubacteriales</taxon>
        <taxon>Oscillospiraceae</taxon>
        <taxon>Oscillospiraceae incertae sedis</taxon>
    </lineage>
</organism>
<evidence type="ECO:0000256" key="6">
    <source>
        <dbReference type="ARBA" id="ARBA00022741"/>
    </source>
</evidence>
<dbReference type="PANTHER" id="PTHR11088:SF60">
    <property type="entry name" value="TRNA DIMETHYLALLYLTRANSFERASE"/>
    <property type="match status" value="1"/>
</dbReference>
<evidence type="ECO:0000256" key="9">
    <source>
        <dbReference type="ARBA" id="ARBA00049563"/>
    </source>
</evidence>
<dbReference type="eggNOG" id="COG0324">
    <property type="taxonomic scope" value="Bacteria"/>
</dbReference>
<comment type="catalytic activity">
    <reaction evidence="9 10 11">
        <text>adenosine(37) in tRNA + dimethylallyl diphosphate = N(6)-dimethylallyladenosine(37) in tRNA + diphosphate</text>
        <dbReference type="Rhea" id="RHEA:26482"/>
        <dbReference type="Rhea" id="RHEA-COMP:10162"/>
        <dbReference type="Rhea" id="RHEA-COMP:10375"/>
        <dbReference type="ChEBI" id="CHEBI:33019"/>
        <dbReference type="ChEBI" id="CHEBI:57623"/>
        <dbReference type="ChEBI" id="CHEBI:74411"/>
        <dbReference type="ChEBI" id="CHEBI:74415"/>
        <dbReference type="EC" id="2.5.1.75"/>
    </reaction>
</comment>
<keyword evidence="8 10" id="KW-0460">Magnesium</keyword>
<evidence type="ECO:0000256" key="11">
    <source>
        <dbReference type="RuleBase" id="RU003783"/>
    </source>
</evidence>
<keyword evidence="6 10" id="KW-0547">Nucleotide-binding</keyword>
<dbReference type="Gene3D" id="1.10.20.140">
    <property type="match status" value="1"/>
</dbReference>
<keyword evidence="15" id="KW-1185">Reference proteome</keyword>
<dbReference type="GO" id="GO:0052381">
    <property type="term" value="F:tRNA dimethylallyltransferase activity"/>
    <property type="evidence" value="ECO:0007669"/>
    <property type="project" value="UniProtKB-UniRule"/>
</dbReference>
<name>C0EF22_9FIRM</name>
<dbReference type="STRING" id="537013.CLOSTMETH_02461"/>
<dbReference type="HOGENOM" id="CLU_032616_0_1_9"/>
<proteinExistence type="inferred from homology"/>
<dbReference type="InterPro" id="IPR039657">
    <property type="entry name" value="Dimethylallyltransferase"/>
</dbReference>
<keyword evidence="5 10" id="KW-0819">tRNA processing</keyword>
<evidence type="ECO:0000256" key="7">
    <source>
        <dbReference type="ARBA" id="ARBA00022840"/>
    </source>
</evidence>
<dbReference type="InterPro" id="IPR027417">
    <property type="entry name" value="P-loop_NTPase"/>
</dbReference>
<dbReference type="AlphaFoldDB" id="C0EF22"/>
<dbReference type="SUPFAM" id="SSF52540">
    <property type="entry name" value="P-loop containing nucleoside triphosphate hydrolases"/>
    <property type="match status" value="1"/>
</dbReference>
<comment type="caution">
    <text evidence="14">The sequence shown here is derived from an EMBL/GenBank/DDBJ whole genome shotgun (WGS) entry which is preliminary data.</text>
</comment>
<evidence type="ECO:0000256" key="5">
    <source>
        <dbReference type="ARBA" id="ARBA00022694"/>
    </source>
</evidence>
<evidence type="ECO:0000313" key="15">
    <source>
        <dbReference type="Proteomes" id="UP000003340"/>
    </source>
</evidence>
<comment type="function">
    <text evidence="2 10 12">Catalyzes the transfer of a dimethylallyl group onto the adenine at position 37 in tRNAs that read codons beginning with uridine, leading to the formation of N6-(dimethylallyl)adenosine (i(6)A).</text>
</comment>
<protein>
    <recommendedName>
        <fullName evidence="10">tRNA dimethylallyltransferase</fullName>
        <ecNumber evidence="10">2.5.1.75</ecNumber>
    </recommendedName>
    <alternativeName>
        <fullName evidence="10">Dimethylallyl diphosphate:tRNA dimethylallyltransferase</fullName>
        <shortName evidence="10">DMAPP:tRNA dimethylallyltransferase</shortName>
        <shortName evidence="10">DMATase</shortName>
    </alternativeName>
    <alternativeName>
        <fullName evidence="10">Isopentenyl-diphosphate:tRNA isopentenyltransferase</fullName>
        <shortName evidence="10">IPP transferase</shortName>
        <shortName evidence="10">IPPT</shortName>
        <shortName evidence="10">IPTase</shortName>
    </alternativeName>
</protein>
<dbReference type="Proteomes" id="UP000003340">
    <property type="component" value="Unassembled WGS sequence"/>
</dbReference>
<evidence type="ECO:0000256" key="4">
    <source>
        <dbReference type="ARBA" id="ARBA00022679"/>
    </source>
</evidence>
<dbReference type="InterPro" id="IPR018022">
    <property type="entry name" value="IPT"/>
</dbReference>
<gene>
    <name evidence="10 14" type="primary">miaA</name>
    <name evidence="14" type="ORF">CLOSTMETH_02461</name>
</gene>
<dbReference type="Pfam" id="PF01715">
    <property type="entry name" value="IPPT"/>
    <property type="match status" value="1"/>
</dbReference>
<comment type="similarity">
    <text evidence="3 10 13">Belongs to the IPP transferase family.</text>
</comment>
<evidence type="ECO:0000256" key="3">
    <source>
        <dbReference type="ARBA" id="ARBA00005842"/>
    </source>
</evidence>